<dbReference type="Proteomes" id="UP001165962">
    <property type="component" value="Unassembled WGS sequence"/>
</dbReference>
<evidence type="ECO:0000313" key="1">
    <source>
        <dbReference type="EMBL" id="NHN29653.1"/>
    </source>
</evidence>
<dbReference type="RefSeq" id="WP_166147810.1">
    <property type="nucleotide sequence ID" value="NZ_JAAOIW010000002.1"/>
</dbReference>
<name>A0ABX0J493_9BACL</name>
<protein>
    <submittedName>
        <fullName evidence="1">Uncharacterized protein</fullName>
    </submittedName>
</protein>
<organism evidence="1 2">
    <name type="scientific">Paenibacillus agricola</name>
    <dbReference type="NCBI Taxonomy" id="2716264"/>
    <lineage>
        <taxon>Bacteria</taxon>
        <taxon>Bacillati</taxon>
        <taxon>Bacillota</taxon>
        <taxon>Bacilli</taxon>
        <taxon>Bacillales</taxon>
        <taxon>Paenibacillaceae</taxon>
        <taxon>Paenibacillus</taxon>
    </lineage>
</organism>
<comment type="caution">
    <text evidence="1">The sequence shown here is derived from an EMBL/GenBank/DDBJ whole genome shotgun (WGS) entry which is preliminary data.</text>
</comment>
<reference evidence="1" key="1">
    <citation type="submission" date="2020-03" db="EMBL/GenBank/DDBJ databases">
        <title>Draft sequencing of Paenibacilllus sp. S3N08.</title>
        <authorList>
            <person name="Kim D.-U."/>
        </authorList>
    </citation>
    <scope>NUCLEOTIDE SEQUENCE</scope>
    <source>
        <strain evidence="1">S3N08</strain>
    </source>
</reference>
<gene>
    <name evidence="1" type="ORF">G9U52_07380</name>
</gene>
<dbReference type="EMBL" id="JAAOIW010000002">
    <property type="protein sequence ID" value="NHN29653.1"/>
    <property type="molecule type" value="Genomic_DNA"/>
</dbReference>
<accession>A0ABX0J493</accession>
<evidence type="ECO:0000313" key="2">
    <source>
        <dbReference type="Proteomes" id="UP001165962"/>
    </source>
</evidence>
<proteinExistence type="predicted"/>
<keyword evidence="2" id="KW-1185">Reference proteome</keyword>
<sequence length="240" mass="27694">MPRKNYMTINAHETVQQMFDEFVLQRGLTKTVALNDMLEMYMIAKDEELYMELKRKYLNIESVRQMLSDRDSDEVNLSDESFIFMKLATSRDNQGNEYNGHETMQLYIADQAVRGFTWFSTQALYYGMSPKRVAAYNKAINRGEKVTIIFAIGRTAGGNNDIAYKANVLEIKSFTEPKSLSNDDYPAAWHGETARIWIKIENLQPESTLKAQLFQITSSGMDLQQVINNSQYHFGYVNLK</sequence>